<feature type="non-terminal residue" evidence="2">
    <location>
        <position position="181"/>
    </location>
</feature>
<dbReference type="AlphaFoldDB" id="V5H8F0"/>
<name>V5H8F0_IXORI</name>
<feature type="chain" id="PRO_5004735355" evidence="1">
    <location>
        <begin position="24"/>
        <end position="181"/>
    </location>
</feature>
<dbReference type="EMBL" id="GANP01015310">
    <property type="protein sequence ID" value="JAB69158.1"/>
    <property type="molecule type" value="mRNA"/>
</dbReference>
<evidence type="ECO:0000256" key="1">
    <source>
        <dbReference type="SAM" id="SignalP"/>
    </source>
</evidence>
<evidence type="ECO:0000313" key="2">
    <source>
        <dbReference type="EMBL" id="JAB69158.1"/>
    </source>
</evidence>
<keyword evidence="1" id="KW-0732">Signal</keyword>
<protein>
    <submittedName>
        <fullName evidence="2">Putative conserved secreted protein</fullName>
    </submittedName>
</protein>
<feature type="signal peptide" evidence="1">
    <location>
        <begin position="1"/>
        <end position="23"/>
    </location>
</feature>
<proteinExistence type="evidence at transcript level"/>
<sequence>MEMRTVLIVCALLIGLTTDLGEGGRGIPFECDSPPSGLKWCLNEWDQKECTSVVKELCERTVTVNGVPKVERLRSYTTGAWEPGVLVKDNCNSIPSMTAVANFFGPGRSFDGNNFDNGHAAIFIRCLRGGEDGIEVYDQTRDIELGRHDRYATSSRTFNGSSFYTIDIKSTTTPLFNRDES</sequence>
<organism evidence="2">
    <name type="scientific">Ixodes ricinus</name>
    <name type="common">Common tick</name>
    <name type="synonym">Acarus ricinus</name>
    <dbReference type="NCBI Taxonomy" id="34613"/>
    <lineage>
        <taxon>Eukaryota</taxon>
        <taxon>Metazoa</taxon>
        <taxon>Ecdysozoa</taxon>
        <taxon>Arthropoda</taxon>
        <taxon>Chelicerata</taxon>
        <taxon>Arachnida</taxon>
        <taxon>Acari</taxon>
        <taxon>Parasitiformes</taxon>
        <taxon>Ixodida</taxon>
        <taxon>Ixodoidea</taxon>
        <taxon>Ixodidae</taxon>
        <taxon>Ixodinae</taxon>
        <taxon>Ixodes</taxon>
    </lineage>
</organism>
<reference evidence="2" key="1">
    <citation type="journal article" date="2015" name="Sci. Rep.">
        <title>Tissue- and time-dependent transcription in Ixodes ricinus salivary glands and midguts when blood feeding on the vertebrate host.</title>
        <authorList>
            <person name="Kotsyfakis M."/>
            <person name="Schwarz A."/>
            <person name="Erhart J."/>
            <person name="Ribeiro J.M."/>
        </authorList>
    </citation>
    <scope>NUCLEOTIDE SEQUENCE</scope>
    <source>
        <tissue evidence="2">Salivary gland and midgut</tissue>
    </source>
</reference>
<accession>V5H8F0</accession>